<accession>A0A2Z2P1F2</accession>
<evidence type="ECO:0008006" key="3">
    <source>
        <dbReference type="Google" id="ProtNLM"/>
    </source>
</evidence>
<keyword evidence="2" id="KW-1185">Reference proteome</keyword>
<protein>
    <recommendedName>
        <fullName evidence="3">Aldehyde dehydrogenase domain-containing protein</fullName>
    </recommendedName>
</protein>
<dbReference type="AlphaFoldDB" id="A0A2Z2P1F2"/>
<sequence>MGATGTVFMNRCDYLDPSLCWTGCKDTGRGAGLSELGYHSVTRPKSYHFKKQS</sequence>
<dbReference type="Proteomes" id="UP000250079">
    <property type="component" value="Chromosome"/>
</dbReference>
<organism evidence="1 2">
    <name type="scientific">Granulosicoccus antarcticus IMCC3135</name>
    <dbReference type="NCBI Taxonomy" id="1192854"/>
    <lineage>
        <taxon>Bacteria</taxon>
        <taxon>Pseudomonadati</taxon>
        <taxon>Pseudomonadota</taxon>
        <taxon>Gammaproteobacteria</taxon>
        <taxon>Chromatiales</taxon>
        <taxon>Granulosicoccaceae</taxon>
        <taxon>Granulosicoccus</taxon>
    </lineage>
</organism>
<dbReference type="EMBL" id="CP018632">
    <property type="protein sequence ID" value="ASJ76008.1"/>
    <property type="molecule type" value="Genomic_DNA"/>
</dbReference>
<reference evidence="1 2" key="1">
    <citation type="submission" date="2016-12" db="EMBL/GenBank/DDBJ databases">
        <authorList>
            <person name="Song W.-J."/>
            <person name="Kurnit D.M."/>
        </authorList>
    </citation>
    <scope>NUCLEOTIDE SEQUENCE [LARGE SCALE GENOMIC DNA]</scope>
    <source>
        <strain evidence="1 2">IMCC3135</strain>
    </source>
</reference>
<gene>
    <name evidence="1" type="ORF">IMCC3135_29795</name>
</gene>
<evidence type="ECO:0000313" key="1">
    <source>
        <dbReference type="EMBL" id="ASJ76008.1"/>
    </source>
</evidence>
<name>A0A2Z2P1F2_9GAMM</name>
<proteinExistence type="predicted"/>
<evidence type="ECO:0000313" key="2">
    <source>
        <dbReference type="Proteomes" id="UP000250079"/>
    </source>
</evidence>
<dbReference type="KEGG" id="gai:IMCC3135_29795"/>